<dbReference type="KEGG" id="rsn:RSPO_c00118"/>
<feature type="compositionally biased region" description="Basic and acidic residues" evidence="1">
    <location>
        <begin position="1"/>
        <end position="24"/>
    </location>
</feature>
<evidence type="ECO:0000256" key="1">
    <source>
        <dbReference type="SAM" id="MobiDB-lite"/>
    </source>
</evidence>
<reference evidence="2 3" key="1">
    <citation type="journal article" date="2011" name="J. Bacteriol.">
        <title>Complete genome sequence of the plant pathogen Ralstonia solanacearum strain Po82.</title>
        <authorList>
            <person name="Xu J."/>
            <person name="Zheng H.J."/>
            <person name="Liu L."/>
            <person name="Pan Z.C."/>
            <person name="Prior P."/>
            <person name="Tang B."/>
            <person name="Xu J.S."/>
            <person name="Zhang H."/>
            <person name="Tian Q."/>
            <person name="Zhang L.Q."/>
            <person name="Feng J."/>
        </authorList>
    </citation>
    <scope>NUCLEOTIDE SEQUENCE [LARGE SCALE GENOMIC DNA]</scope>
    <source>
        <strain evidence="2 3">Po82</strain>
    </source>
</reference>
<gene>
    <name evidence="2" type="ordered locus">RSPO_c00118</name>
</gene>
<dbReference type="PATRIC" id="fig|1031711.3.peg.116"/>
<dbReference type="HOGENOM" id="CLU_2452440_0_0_4"/>
<feature type="region of interest" description="Disordered" evidence="1">
    <location>
        <begin position="1"/>
        <end position="29"/>
    </location>
</feature>
<proteinExistence type="predicted"/>
<evidence type="ECO:0000313" key="2">
    <source>
        <dbReference type="EMBL" id="AEG67422.1"/>
    </source>
</evidence>
<dbReference type="AlphaFoldDB" id="F6G606"/>
<dbReference type="EMBL" id="CP002819">
    <property type="protein sequence ID" value="AEG67422.1"/>
    <property type="molecule type" value="Genomic_DNA"/>
</dbReference>
<protein>
    <submittedName>
        <fullName evidence="2">Uncharacterized protein</fullName>
    </submittedName>
</protein>
<sequence length="89" mass="9912">MGQADLKPHDFTRHDSHQSTHEPNGRAGAFDCTCVPGVPFTARNDVLLRRHRLHPTADQSDDFMMVPSCTPSMTCEVIALIRHASADRE</sequence>
<accession>F6G606</accession>
<name>F6G606_RALS8</name>
<evidence type="ECO:0000313" key="3">
    <source>
        <dbReference type="Proteomes" id="UP000007953"/>
    </source>
</evidence>
<dbReference type="Proteomes" id="UP000007953">
    <property type="component" value="Chromosome"/>
</dbReference>
<organism evidence="2 3">
    <name type="scientific">Ralstonia solanacearum (strain Po82)</name>
    <dbReference type="NCBI Taxonomy" id="1031711"/>
    <lineage>
        <taxon>Bacteria</taxon>
        <taxon>Pseudomonadati</taxon>
        <taxon>Pseudomonadota</taxon>
        <taxon>Betaproteobacteria</taxon>
        <taxon>Burkholderiales</taxon>
        <taxon>Burkholderiaceae</taxon>
        <taxon>Ralstonia</taxon>
        <taxon>Ralstonia solanacearum species complex</taxon>
    </lineage>
</organism>